<feature type="region of interest" description="Disordered" evidence="6">
    <location>
        <begin position="20"/>
        <end position="46"/>
    </location>
</feature>
<dbReference type="GO" id="GO:0006508">
    <property type="term" value="P:proteolysis"/>
    <property type="evidence" value="ECO:0007669"/>
    <property type="project" value="UniProtKB-KW"/>
</dbReference>
<dbReference type="PRINTS" id="PR00722">
    <property type="entry name" value="CHYMOTRYPSIN"/>
</dbReference>
<feature type="region of interest" description="Disordered" evidence="6">
    <location>
        <begin position="137"/>
        <end position="161"/>
    </location>
</feature>
<dbReference type="PROSITE" id="PS00134">
    <property type="entry name" value="TRYPSIN_HIS"/>
    <property type="match status" value="1"/>
</dbReference>
<dbReference type="SMART" id="SM00020">
    <property type="entry name" value="Tryp_SPc"/>
    <property type="match status" value="1"/>
</dbReference>
<name>A0ABD2XC04_9HYME</name>
<proteinExistence type="predicted"/>
<evidence type="ECO:0000256" key="1">
    <source>
        <dbReference type="ARBA" id="ARBA00022670"/>
    </source>
</evidence>
<keyword evidence="4" id="KW-1015">Disulfide bond</keyword>
<feature type="compositionally biased region" description="Basic and acidic residues" evidence="6">
    <location>
        <begin position="26"/>
        <end position="45"/>
    </location>
</feature>
<dbReference type="PANTHER" id="PTHR24264:SF54">
    <property type="entry name" value="PEPTIDASE S1 DOMAIN-CONTAINING PROTEIN"/>
    <property type="match status" value="1"/>
</dbReference>
<dbReference type="SUPFAM" id="SSF50494">
    <property type="entry name" value="Trypsin-like serine proteases"/>
    <property type="match status" value="1"/>
</dbReference>
<evidence type="ECO:0000256" key="3">
    <source>
        <dbReference type="ARBA" id="ARBA00022825"/>
    </source>
</evidence>
<accession>A0ABD2XC04</accession>
<dbReference type="Proteomes" id="UP001627154">
    <property type="component" value="Unassembled WGS sequence"/>
</dbReference>
<dbReference type="InterPro" id="IPR001254">
    <property type="entry name" value="Trypsin_dom"/>
</dbReference>
<dbReference type="PROSITE" id="PS00135">
    <property type="entry name" value="TRYPSIN_SER"/>
    <property type="match status" value="1"/>
</dbReference>
<feature type="compositionally biased region" description="Polar residues" evidence="6">
    <location>
        <begin position="376"/>
        <end position="390"/>
    </location>
</feature>
<feature type="region of interest" description="Disordered" evidence="6">
    <location>
        <begin position="356"/>
        <end position="390"/>
    </location>
</feature>
<dbReference type="Gene3D" id="2.40.10.10">
    <property type="entry name" value="Trypsin-like serine proteases"/>
    <property type="match status" value="1"/>
</dbReference>
<evidence type="ECO:0000259" key="7">
    <source>
        <dbReference type="PROSITE" id="PS50240"/>
    </source>
</evidence>
<dbReference type="Pfam" id="PF00089">
    <property type="entry name" value="Trypsin"/>
    <property type="match status" value="1"/>
</dbReference>
<dbReference type="PANTHER" id="PTHR24264">
    <property type="entry name" value="TRYPSIN-RELATED"/>
    <property type="match status" value="1"/>
</dbReference>
<dbReference type="CDD" id="cd00190">
    <property type="entry name" value="Tryp_SPc"/>
    <property type="match status" value="1"/>
</dbReference>
<organism evidence="8 9">
    <name type="scientific">Trichogramma kaykai</name>
    <dbReference type="NCBI Taxonomy" id="54128"/>
    <lineage>
        <taxon>Eukaryota</taxon>
        <taxon>Metazoa</taxon>
        <taxon>Ecdysozoa</taxon>
        <taxon>Arthropoda</taxon>
        <taxon>Hexapoda</taxon>
        <taxon>Insecta</taxon>
        <taxon>Pterygota</taxon>
        <taxon>Neoptera</taxon>
        <taxon>Endopterygota</taxon>
        <taxon>Hymenoptera</taxon>
        <taxon>Apocrita</taxon>
        <taxon>Proctotrupomorpha</taxon>
        <taxon>Chalcidoidea</taxon>
        <taxon>Trichogrammatidae</taxon>
        <taxon>Trichogramma</taxon>
    </lineage>
</organism>
<evidence type="ECO:0000256" key="2">
    <source>
        <dbReference type="ARBA" id="ARBA00022801"/>
    </source>
</evidence>
<evidence type="ECO:0000256" key="5">
    <source>
        <dbReference type="RuleBase" id="RU363034"/>
    </source>
</evidence>
<feature type="domain" description="Peptidase S1" evidence="7">
    <location>
        <begin position="410"/>
        <end position="643"/>
    </location>
</feature>
<dbReference type="InterPro" id="IPR043504">
    <property type="entry name" value="Peptidase_S1_PA_chymotrypsin"/>
</dbReference>
<dbReference type="EMBL" id="JBJJXI010000034">
    <property type="protein sequence ID" value="KAL3402403.1"/>
    <property type="molecule type" value="Genomic_DNA"/>
</dbReference>
<reference evidence="8 9" key="1">
    <citation type="journal article" date="2024" name="bioRxiv">
        <title>A reference genome for Trichogramma kaykai: A tiny desert-dwelling parasitoid wasp with competing sex-ratio distorters.</title>
        <authorList>
            <person name="Culotta J."/>
            <person name="Lindsey A.R."/>
        </authorList>
    </citation>
    <scope>NUCLEOTIDE SEQUENCE [LARGE SCALE GENOMIC DNA]</scope>
    <source>
        <strain evidence="8 9">KSX58</strain>
    </source>
</reference>
<dbReference type="GO" id="GO:0008236">
    <property type="term" value="F:serine-type peptidase activity"/>
    <property type="evidence" value="ECO:0007669"/>
    <property type="project" value="UniProtKB-KW"/>
</dbReference>
<dbReference type="InterPro" id="IPR000884">
    <property type="entry name" value="TSP1_rpt"/>
</dbReference>
<sequence>MELEWLLRSTFFGINTSEEAAAATTTRDEMITRSEEQQQHEESNRQRYYKRWRRRQPRYLLIFVALLLLLQNNVRLAEGATATTTSLLLLPITDNESARENRSTTSVAADVAAAASGESLFVSSALPKLAFRSRDFSSNNETTTTTTTSASSSNSNVDSRSEFTDWSDWSVCDRNCMQNRIKKCRAPSQCANSLLREERVCTDEDKTGSSCRGQKNSARRKKKRREYHIVQVNDEVRAARKGSRRKHHHHNQHHRRKGKNELLQDDDGGGGHRTPQDEYGKWSKWSSCTRSCTTQRLKWCKIPGLCAKDVVRQTAYCYIEGSYCQRWIRRKIHQHYEGNGNAASGSDTSNLTEDRFADLAGDDGGSSSSSSSNSNLTPVTTASEDYSNSSPAWKCGVARKSNKLSYFTRIIGGRPTLPGSWPWQVAVLNRYGEAFCGGTLVSPRWVLTAAHCVRKRLSVRIGEYNLLIKEGTEIELKIDHSVTHPKYNAHTVDNDIALLRLPVSLTPSETRGVACLPAPWQELPDDQLCTIIGWGKTNATHTFGTDVLHEARIPIVPDDMCRDVYVDYKITNNMFCAGYRRGRMDSCAGDSGGPLLCRNPARAEHPWTIFGITSFGEGCGKRGKYGIYAKLSNYVHWINKVVRKDSFR</sequence>
<dbReference type="InterPro" id="IPR009003">
    <property type="entry name" value="Peptidase_S1_PA"/>
</dbReference>
<evidence type="ECO:0000256" key="6">
    <source>
        <dbReference type="SAM" id="MobiDB-lite"/>
    </source>
</evidence>
<dbReference type="InterPro" id="IPR050127">
    <property type="entry name" value="Serine_Proteases_S1"/>
</dbReference>
<keyword evidence="2 5" id="KW-0378">Hydrolase</keyword>
<feature type="compositionally biased region" description="Basic residues" evidence="6">
    <location>
        <begin position="217"/>
        <end position="226"/>
    </location>
</feature>
<feature type="compositionally biased region" description="Low complexity" evidence="6">
    <location>
        <begin position="366"/>
        <end position="375"/>
    </location>
</feature>
<dbReference type="InterPro" id="IPR018114">
    <property type="entry name" value="TRYPSIN_HIS"/>
</dbReference>
<dbReference type="InterPro" id="IPR001314">
    <property type="entry name" value="Peptidase_S1A"/>
</dbReference>
<feature type="compositionally biased region" description="Basic residues" evidence="6">
    <location>
        <begin position="239"/>
        <end position="258"/>
    </location>
</feature>
<keyword evidence="9" id="KW-1185">Reference proteome</keyword>
<protein>
    <recommendedName>
        <fullName evidence="7">Peptidase S1 domain-containing protein</fullName>
    </recommendedName>
</protein>
<dbReference type="PROSITE" id="PS50240">
    <property type="entry name" value="TRYPSIN_DOM"/>
    <property type="match status" value="1"/>
</dbReference>
<evidence type="ECO:0000313" key="8">
    <source>
        <dbReference type="EMBL" id="KAL3402403.1"/>
    </source>
</evidence>
<dbReference type="SMART" id="SM00209">
    <property type="entry name" value="TSP1"/>
    <property type="match status" value="2"/>
</dbReference>
<dbReference type="AlphaFoldDB" id="A0ABD2XC04"/>
<dbReference type="InterPro" id="IPR033116">
    <property type="entry name" value="TRYPSIN_SER"/>
</dbReference>
<feature type="compositionally biased region" description="Low complexity" evidence="6">
    <location>
        <begin position="137"/>
        <end position="156"/>
    </location>
</feature>
<gene>
    <name evidence="8" type="ORF">TKK_004366</name>
</gene>
<keyword evidence="3 5" id="KW-0720">Serine protease</keyword>
<evidence type="ECO:0000313" key="9">
    <source>
        <dbReference type="Proteomes" id="UP001627154"/>
    </source>
</evidence>
<keyword evidence="1 5" id="KW-0645">Protease</keyword>
<dbReference type="FunFam" id="2.40.10.10:FF:000003">
    <property type="entry name" value="Transmembrane serine protease 3"/>
    <property type="match status" value="1"/>
</dbReference>
<comment type="caution">
    <text evidence="8">The sequence shown here is derived from an EMBL/GenBank/DDBJ whole genome shotgun (WGS) entry which is preliminary data.</text>
</comment>
<evidence type="ECO:0000256" key="4">
    <source>
        <dbReference type="ARBA" id="ARBA00023157"/>
    </source>
</evidence>
<feature type="region of interest" description="Disordered" evidence="6">
    <location>
        <begin position="205"/>
        <end position="282"/>
    </location>
</feature>